<name>A0AAQ3QRW3_9LILI</name>
<reference evidence="3 4" key="1">
    <citation type="submission" date="2023-10" db="EMBL/GenBank/DDBJ databases">
        <title>Chromosome-scale genome assembly provides insights into flower coloration mechanisms of Canna indica.</title>
        <authorList>
            <person name="Li C."/>
        </authorList>
    </citation>
    <scope>NUCLEOTIDE SEQUENCE [LARGE SCALE GENOMIC DNA]</scope>
    <source>
        <tissue evidence="3">Flower</tissue>
    </source>
</reference>
<dbReference type="EMBL" id="CP136898">
    <property type="protein sequence ID" value="WOL19198.1"/>
    <property type="molecule type" value="Genomic_DNA"/>
</dbReference>
<dbReference type="PANTHER" id="PTHR31973:SF199">
    <property type="entry name" value="SWIM-TYPE DOMAIN-CONTAINING PROTEIN"/>
    <property type="match status" value="1"/>
</dbReference>
<dbReference type="InterPro" id="IPR007527">
    <property type="entry name" value="Znf_SWIM"/>
</dbReference>
<dbReference type="GO" id="GO:0008270">
    <property type="term" value="F:zinc ion binding"/>
    <property type="evidence" value="ECO:0007669"/>
    <property type="project" value="UniProtKB-KW"/>
</dbReference>
<keyword evidence="1" id="KW-0479">Metal-binding</keyword>
<feature type="domain" description="SWIM-type" evidence="2">
    <location>
        <begin position="95"/>
        <end position="133"/>
    </location>
</feature>
<dbReference type="AlphaFoldDB" id="A0AAQ3QRW3"/>
<evidence type="ECO:0000313" key="4">
    <source>
        <dbReference type="Proteomes" id="UP001327560"/>
    </source>
</evidence>
<evidence type="ECO:0000259" key="2">
    <source>
        <dbReference type="PROSITE" id="PS50966"/>
    </source>
</evidence>
<dbReference type="PANTHER" id="PTHR31973">
    <property type="entry name" value="POLYPROTEIN, PUTATIVE-RELATED"/>
    <property type="match status" value="1"/>
</dbReference>
<dbReference type="PROSITE" id="PS50966">
    <property type="entry name" value="ZF_SWIM"/>
    <property type="match status" value="1"/>
</dbReference>
<proteinExistence type="predicted"/>
<keyword evidence="1" id="KW-0863">Zinc-finger</keyword>
<evidence type="ECO:0000313" key="3">
    <source>
        <dbReference type="EMBL" id="WOL19198.1"/>
    </source>
</evidence>
<keyword evidence="4" id="KW-1185">Reference proteome</keyword>
<accession>A0AAQ3QRW3</accession>
<keyword evidence="1" id="KW-0862">Zinc</keyword>
<sequence length="232" mass="27513">MHKFCQAYVSTDYKSDNVTNNISETFNSYIIQARSKPIVDMLEEIRSMLMQRMFVKKDIMLTCTDEICPNIRKKLEKFKEDNRYCMVTPSENMKFEIQCLDKVHVVNQSCSCWSWDLCRIPCEHVISCIAWMKDDLDKYVSDFYKRKTYLKIYVHFMEPLREKEAWPNVEGPPVLPPIVKKMSGRPKKLRRRELNEEIIQRTNYSRQDFKITCTLCFSNVIIEGGAHLGHNQ</sequence>
<dbReference type="Proteomes" id="UP001327560">
    <property type="component" value="Chromosome 9"/>
</dbReference>
<gene>
    <name evidence="3" type="ORF">Cni_G27995</name>
</gene>
<evidence type="ECO:0000256" key="1">
    <source>
        <dbReference type="PROSITE-ProRule" id="PRU00325"/>
    </source>
</evidence>
<protein>
    <recommendedName>
        <fullName evidence="2">SWIM-type domain-containing protein</fullName>
    </recommendedName>
</protein>
<organism evidence="3 4">
    <name type="scientific">Canna indica</name>
    <name type="common">Indian-shot</name>
    <dbReference type="NCBI Taxonomy" id="4628"/>
    <lineage>
        <taxon>Eukaryota</taxon>
        <taxon>Viridiplantae</taxon>
        <taxon>Streptophyta</taxon>
        <taxon>Embryophyta</taxon>
        <taxon>Tracheophyta</taxon>
        <taxon>Spermatophyta</taxon>
        <taxon>Magnoliopsida</taxon>
        <taxon>Liliopsida</taxon>
        <taxon>Zingiberales</taxon>
        <taxon>Cannaceae</taxon>
        <taxon>Canna</taxon>
    </lineage>
</organism>